<feature type="compositionally biased region" description="Basic and acidic residues" evidence="1">
    <location>
        <begin position="67"/>
        <end position="78"/>
    </location>
</feature>
<keyword evidence="3" id="KW-1185">Reference proteome</keyword>
<dbReference type="EMBL" id="OX465086">
    <property type="protein sequence ID" value="CAI9263852.1"/>
    <property type="molecule type" value="Genomic_DNA"/>
</dbReference>
<evidence type="ECO:0000256" key="1">
    <source>
        <dbReference type="SAM" id="MobiDB-lite"/>
    </source>
</evidence>
<feature type="compositionally biased region" description="Acidic residues" evidence="1">
    <location>
        <begin position="79"/>
        <end position="101"/>
    </location>
</feature>
<proteinExistence type="predicted"/>
<name>A0AA35Y7P7_LACSI</name>
<protein>
    <submittedName>
        <fullName evidence="2">Uncharacterized protein</fullName>
    </submittedName>
</protein>
<reference evidence="2" key="1">
    <citation type="submission" date="2023-04" db="EMBL/GenBank/DDBJ databases">
        <authorList>
            <person name="Vijverberg K."/>
            <person name="Xiong W."/>
            <person name="Schranz E."/>
        </authorList>
    </citation>
    <scope>NUCLEOTIDE SEQUENCE</scope>
</reference>
<accession>A0AA35Y7P7</accession>
<feature type="compositionally biased region" description="Basic and acidic residues" evidence="1">
    <location>
        <begin position="135"/>
        <end position="151"/>
    </location>
</feature>
<feature type="compositionally biased region" description="Basic and acidic residues" evidence="1">
    <location>
        <begin position="102"/>
        <end position="127"/>
    </location>
</feature>
<feature type="region of interest" description="Disordered" evidence="1">
    <location>
        <begin position="206"/>
        <end position="250"/>
    </location>
</feature>
<sequence>MKEKLNLKLNDAITKFPEKESFTIFDEKMTNIIGEEKTEGTTIFKFPSNQTGFEGINLTPIIGQKTNDQKENEDKEGNGEEDNDNDGSQPEEDYFLDSNEAENERISNDGHNNKKEGETEVKEKDGKNNQYDNDEEKKVDDNEETNNHEETIQQTQNENLLDKVVDNIVDNVLGIRISNLNSQEDEILNDPEMKTILDNIDIDKEKSKDRNKGGIETKNTKDGGEDKHTETEKGNAEDKGPSKHDLDQPREKKLADAFKCRIIDTKPKLTHRESIICEWLLSLQGNISDVVVQTKYGHIIERAVIKSLYANTEIFGEVLDAWSDLLNHQELEMDFGNSPYRLFLKVGVSTGYLTSTLSDEIKYEKFKENIHDSTNGYKKILNIKDIDMCDAIEQFVLKTNGFEVHVR</sequence>
<evidence type="ECO:0000313" key="3">
    <source>
        <dbReference type="Proteomes" id="UP001177003"/>
    </source>
</evidence>
<organism evidence="2 3">
    <name type="scientific">Lactuca saligna</name>
    <name type="common">Willowleaf lettuce</name>
    <dbReference type="NCBI Taxonomy" id="75948"/>
    <lineage>
        <taxon>Eukaryota</taxon>
        <taxon>Viridiplantae</taxon>
        <taxon>Streptophyta</taxon>
        <taxon>Embryophyta</taxon>
        <taxon>Tracheophyta</taxon>
        <taxon>Spermatophyta</taxon>
        <taxon>Magnoliopsida</taxon>
        <taxon>eudicotyledons</taxon>
        <taxon>Gunneridae</taxon>
        <taxon>Pentapetalae</taxon>
        <taxon>asterids</taxon>
        <taxon>campanulids</taxon>
        <taxon>Asterales</taxon>
        <taxon>Asteraceae</taxon>
        <taxon>Cichorioideae</taxon>
        <taxon>Cichorieae</taxon>
        <taxon>Lactucinae</taxon>
        <taxon>Lactuca</taxon>
    </lineage>
</organism>
<feature type="region of interest" description="Disordered" evidence="1">
    <location>
        <begin position="45"/>
        <end position="158"/>
    </location>
</feature>
<evidence type="ECO:0000313" key="2">
    <source>
        <dbReference type="EMBL" id="CAI9263852.1"/>
    </source>
</evidence>
<gene>
    <name evidence="2" type="ORF">LSALG_LOCUS4527</name>
</gene>
<dbReference type="Proteomes" id="UP001177003">
    <property type="component" value="Chromosome 0"/>
</dbReference>
<dbReference type="AlphaFoldDB" id="A0AA35Y7P7"/>